<reference evidence="2" key="1">
    <citation type="submission" date="2014-11" db="EMBL/GenBank/DDBJ databases">
        <authorList>
            <person name="Hornung B.V."/>
        </authorList>
    </citation>
    <scope>NUCLEOTIDE SEQUENCE</scope>
    <source>
        <strain evidence="2">INE</strain>
    </source>
</reference>
<evidence type="ECO:0000313" key="3">
    <source>
        <dbReference type="Proteomes" id="UP001071230"/>
    </source>
</evidence>
<gene>
    <name evidence="2" type="ORF">DEACI_2609</name>
    <name evidence="1" type="ORF">DEACI_2694</name>
</gene>
<dbReference type="EMBL" id="LR746496">
    <property type="protein sequence ID" value="CAA7602023.1"/>
    <property type="molecule type" value="Genomic_DNA"/>
</dbReference>
<organism evidence="1">
    <name type="scientific">Acididesulfobacillus acetoxydans</name>
    <dbReference type="NCBI Taxonomy" id="1561005"/>
    <lineage>
        <taxon>Bacteria</taxon>
        <taxon>Bacillati</taxon>
        <taxon>Bacillota</taxon>
        <taxon>Clostridia</taxon>
        <taxon>Eubacteriales</taxon>
        <taxon>Peptococcaceae</taxon>
        <taxon>Acididesulfobacillus</taxon>
    </lineage>
</organism>
<keyword evidence="3" id="KW-1185">Reference proteome</keyword>
<reference evidence="1" key="2">
    <citation type="submission" date="2020-01" db="EMBL/GenBank/DDBJ databases">
        <authorList>
            <person name="Hornung B."/>
        </authorList>
    </citation>
    <scope>NUCLEOTIDE SEQUENCE</scope>
    <source>
        <strain evidence="1">PacBioINE</strain>
    </source>
</reference>
<accession>A0A8S0VXL3</accession>
<dbReference type="KEGG" id="aacx:DEACI_2694"/>
<dbReference type="EMBL" id="CDGJ01000078">
    <property type="protein sequence ID" value="CEJ08134.1"/>
    <property type="molecule type" value="Genomic_DNA"/>
</dbReference>
<evidence type="ECO:0000313" key="1">
    <source>
        <dbReference type="EMBL" id="CAA7602023.1"/>
    </source>
</evidence>
<name>A0A8S0VXL3_9FIRM</name>
<dbReference type="AlphaFoldDB" id="A0A8S0VXL3"/>
<protein>
    <submittedName>
        <fullName evidence="1">Uncharacterized protein</fullName>
    </submittedName>
</protein>
<dbReference type="RefSeq" id="WP_240985463.1">
    <property type="nucleotide sequence ID" value="NZ_CDGJ01000078.1"/>
</dbReference>
<dbReference type="Proteomes" id="UP001071230">
    <property type="component" value="Unassembled WGS sequence"/>
</dbReference>
<sequence length="68" mass="7748">MEEEKGRSEGEKKNLSMLLKGQGYKGLSLSPKKLGEIVVRPKVRNGKVLLDKNNRDHRYIMNEGESFS</sequence>
<evidence type="ECO:0000313" key="2">
    <source>
        <dbReference type="EMBL" id="CEJ08134.1"/>
    </source>
</evidence>
<proteinExistence type="predicted"/>
<dbReference type="Proteomes" id="UP000836597">
    <property type="component" value="Chromosome"/>
</dbReference>